<dbReference type="Pfam" id="PF00072">
    <property type="entry name" value="Response_reg"/>
    <property type="match status" value="1"/>
</dbReference>
<dbReference type="RefSeq" id="WP_026992496.1">
    <property type="nucleotide sequence ID" value="NZ_JRLY01000001.1"/>
</dbReference>
<dbReference type="PROSITE" id="PS50110">
    <property type="entry name" value="RESPONSE_REGULATORY"/>
    <property type="match status" value="1"/>
</dbReference>
<proteinExistence type="predicted"/>
<dbReference type="PANTHER" id="PTHR44520:SF2">
    <property type="entry name" value="RESPONSE REGULATOR RCP1"/>
    <property type="match status" value="1"/>
</dbReference>
<dbReference type="SUPFAM" id="SSF52172">
    <property type="entry name" value="CheY-like"/>
    <property type="match status" value="1"/>
</dbReference>
<reference evidence="3 4" key="1">
    <citation type="submission" date="2013-09" db="EMBL/GenBank/DDBJ databases">
        <authorList>
            <person name="Zeng Z."/>
            <person name="Chen C."/>
        </authorList>
    </citation>
    <scope>NUCLEOTIDE SEQUENCE [LARGE SCALE GENOMIC DNA]</scope>
    <source>
        <strain evidence="3 4">WB 4.1-42</strain>
    </source>
</reference>
<feature type="modified residue" description="4-aspartylphosphate" evidence="1">
    <location>
        <position position="60"/>
    </location>
</feature>
<dbReference type="OrthoDB" id="7631574at2"/>
<evidence type="ECO:0000313" key="4">
    <source>
        <dbReference type="Proteomes" id="UP000030111"/>
    </source>
</evidence>
<protein>
    <submittedName>
        <fullName evidence="3">Transcriptional regulator</fullName>
    </submittedName>
</protein>
<organism evidence="3 4">
    <name type="scientific">Flavobacterium subsaxonicum WB 4.1-42 = DSM 21790</name>
    <dbReference type="NCBI Taxonomy" id="1121898"/>
    <lineage>
        <taxon>Bacteria</taxon>
        <taxon>Pseudomonadati</taxon>
        <taxon>Bacteroidota</taxon>
        <taxon>Flavobacteriia</taxon>
        <taxon>Flavobacteriales</taxon>
        <taxon>Flavobacteriaceae</taxon>
        <taxon>Flavobacterium</taxon>
    </lineage>
</organism>
<dbReference type="eggNOG" id="COG0745">
    <property type="taxonomic scope" value="Bacteria"/>
</dbReference>
<comment type="caution">
    <text evidence="3">The sequence shown here is derived from an EMBL/GenBank/DDBJ whole genome shotgun (WGS) entry which is preliminary data.</text>
</comment>
<dbReference type="Proteomes" id="UP000030111">
    <property type="component" value="Unassembled WGS sequence"/>
</dbReference>
<dbReference type="GO" id="GO:0000160">
    <property type="term" value="P:phosphorelay signal transduction system"/>
    <property type="evidence" value="ECO:0007669"/>
    <property type="project" value="InterPro"/>
</dbReference>
<keyword evidence="1" id="KW-0597">Phosphoprotein</keyword>
<dbReference type="InterPro" id="IPR011006">
    <property type="entry name" value="CheY-like_superfamily"/>
</dbReference>
<dbReference type="PANTHER" id="PTHR44520">
    <property type="entry name" value="RESPONSE REGULATOR RCP1-RELATED"/>
    <property type="match status" value="1"/>
</dbReference>
<feature type="domain" description="Response regulatory" evidence="2">
    <location>
        <begin position="7"/>
        <end position="127"/>
    </location>
</feature>
<evidence type="ECO:0000313" key="3">
    <source>
        <dbReference type="EMBL" id="KGO95117.1"/>
    </source>
</evidence>
<dbReference type="AlphaFoldDB" id="A0A0A2MR19"/>
<name>A0A0A2MR19_9FLAO</name>
<sequence>MDPEKLYILLAEDDQDDRRFFKKVFDSLKITHTLSMCEDGLELMAYLDDTHKLPHIIFLDISMPGKSGMECLKAIRSNSRYRDTTVAMYSSISSEDTVEEAFVFGANIFIKKPNDFDKLKKILTEVTYINWQYVTDGLNRENYMINYYTNVPDKFL</sequence>
<dbReference type="Gene3D" id="3.40.50.2300">
    <property type="match status" value="1"/>
</dbReference>
<dbReference type="STRING" id="1121898.GCA_000422725_01108"/>
<gene>
    <name evidence="3" type="ORF">Q766_03185</name>
</gene>
<evidence type="ECO:0000259" key="2">
    <source>
        <dbReference type="PROSITE" id="PS50110"/>
    </source>
</evidence>
<evidence type="ECO:0000256" key="1">
    <source>
        <dbReference type="PROSITE-ProRule" id="PRU00169"/>
    </source>
</evidence>
<accession>A0A0A2MR19</accession>
<dbReference type="SMART" id="SM00448">
    <property type="entry name" value="REC"/>
    <property type="match status" value="1"/>
</dbReference>
<dbReference type="EMBL" id="JRLY01000001">
    <property type="protein sequence ID" value="KGO95117.1"/>
    <property type="molecule type" value="Genomic_DNA"/>
</dbReference>
<keyword evidence="4" id="KW-1185">Reference proteome</keyword>
<dbReference type="InterPro" id="IPR001789">
    <property type="entry name" value="Sig_transdc_resp-reg_receiver"/>
</dbReference>
<dbReference type="InterPro" id="IPR052893">
    <property type="entry name" value="TCS_response_regulator"/>
</dbReference>